<dbReference type="AlphaFoldDB" id="A0AA44BFU0"/>
<dbReference type="EMBL" id="SUMG01000012">
    <property type="protein sequence ID" value="NBG88841.1"/>
    <property type="molecule type" value="Genomic_DNA"/>
</dbReference>
<sequence>MGLFGKNRKEAWHKVVEEMGFQLVEGGLFKPDKMIGNLHNWTITLDTYTVSTGKSAATYTRIRAPYSAKDDFRFKIYQKGIFSNIGKLLGSQDVEIGIPSLDENFIIQGNDEAKMKTLFTHESIQKIIEGQDRIRLEVKEDDGFMGTKFPEGVKQLYFEDYGVIKDEKRLVALFYLFGEVLKKMSEMDAIENIDPQVTYK</sequence>
<reference evidence="1 2" key="1">
    <citation type="submission" date="2019-04" db="EMBL/GenBank/DDBJ databases">
        <title>Isachenkonia alkalipeptolytica gen. nov. sp. nov. a new anaerobic, alkiliphilic organothrophic bacterium capable to reduce synthesized ferrihydrite isolated from a soda lake.</title>
        <authorList>
            <person name="Toshchakov S.V."/>
            <person name="Zavarzina D.G."/>
            <person name="Zhilina T.N."/>
            <person name="Kostrikina N.A."/>
            <person name="Kublanov I.V."/>
        </authorList>
    </citation>
    <scope>NUCLEOTIDE SEQUENCE [LARGE SCALE GENOMIC DNA]</scope>
    <source>
        <strain evidence="1 2">Z-1701</strain>
    </source>
</reference>
<evidence type="ECO:0000313" key="2">
    <source>
        <dbReference type="Proteomes" id="UP000449710"/>
    </source>
</evidence>
<evidence type="ECO:0000313" key="1">
    <source>
        <dbReference type="EMBL" id="NBG88841.1"/>
    </source>
</evidence>
<protein>
    <submittedName>
        <fullName evidence="1">DUF3137 domain-containing protein</fullName>
    </submittedName>
</protein>
<accession>A0AA44BFU0</accession>
<dbReference type="RefSeq" id="WP_160721880.1">
    <property type="nucleotide sequence ID" value="NZ_SUMG01000012.1"/>
</dbReference>
<name>A0AA44BFU0_9CLOT</name>
<dbReference type="Proteomes" id="UP000449710">
    <property type="component" value="Unassembled WGS sequence"/>
</dbReference>
<proteinExistence type="predicted"/>
<comment type="caution">
    <text evidence="1">The sequence shown here is derived from an EMBL/GenBank/DDBJ whole genome shotgun (WGS) entry which is preliminary data.</text>
</comment>
<keyword evidence="2" id="KW-1185">Reference proteome</keyword>
<gene>
    <name evidence="1" type="ORF">ISALK_10035</name>
</gene>
<organism evidence="1 2">
    <name type="scientific">Isachenkonia alkalipeptolytica</name>
    <dbReference type="NCBI Taxonomy" id="2565777"/>
    <lineage>
        <taxon>Bacteria</taxon>
        <taxon>Bacillati</taxon>
        <taxon>Bacillota</taxon>
        <taxon>Clostridia</taxon>
        <taxon>Eubacteriales</taxon>
        <taxon>Clostridiaceae</taxon>
        <taxon>Isachenkonia</taxon>
    </lineage>
</organism>